<reference evidence="8 9" key="1">
    <citation type="submission" date="2021-05" db="EMBL/GenBank/DDBJ databases">
        <title>Draft genomes of bacteria isolated from model marine particles.</title>
        <authorList>
            <person name="Datta M.S."/>
            <person name="Schwartzman J.A."/>
            <person name="Enke T.N."/>
            <person name="Saavedra J."/>
            <person name="Cermak N."/>
            <person name="Cordero O.X."/>
        </authorList>
    </citation>
    <scope>NUCLEOTIDE SEQUENCE [LARGE SCALE GENOMIC DNA]</scope>
    <source>
        <strain evidence="8 9">D2M19</strain>
    </source>
</reference>
<keyword evidence="9" id="KW-1185">Reference proteome</keyword>
<comment type="caution">
    <text evidence="8">The sequence shown here is derived from an EMBL/GenBank/DDBJ whole genome shotgun (WGS) entry which is preliminary data.</text>
</comment>
<accession>A0ABS6AA86</accession>
<keyword evidence="1" id="KW-0547">Nucleotide-binding</keyword>
<dbReference type="Proteomes" id="UP000753376">
    <property type="component" value="Unassembled WGS sequence"/>
</dbReference>
<evidence type="ECO:0000256" key="3">
    <source>
        <dbReference type="ARBA" id="ARBA00023015"/>
    </source>
</evidence>
<dbReference type="PROSITE" id="PS50110">
    <property type="entry name" value="RESPONSE_REGULATORY"/>
    <property type="match status" value="1"/>
</dbReference>
<dbReference type="Pfam" id="PF00158">
    <property type="entry name" value="Sigma54_activat"/>
    <property type="match status" value="1"/>
</dbReference>
<dbReference type="PROSITE" id="PS50045">
    <property type="entry name" value="SIGMA54_INTERACT_4"/>
    <property type="match status" value="1"/>
</dbReference>
<protein>
    <submittedName>
        <fullName evidence="8">Sigma-54 dependent transcriptional regulator</fullName>
    </submittedName>
</protein>
<dbReference type="EMBL" id="JAHKPV010000019">
    <property type="protein sequence ID" value="MBU2874936.1"/>
    <property type="molecule type" value="Genomic_DNA"/>
</dbReference>
<dbReference type="Pfam" id="PF02954">
    <property type="entry name" value="HTH_8"/>
    <property type="match status" value="1"/>
</dbReference>
<evidence type="ECO:0000313" key="9">
    <source>
        <dbReference type="Proteomes" id="UP000753376"/>
    </source>
</evidence>
<feature type="domain" description="Response regulatory" evidence="7">
    <location>
        <begin position="7"/>
        <end position="121"/>
    </location>
</feature>
<keyword evidence="5" id="KW-0597">Phosphoprotein</keyword>
<dbReference type="SMART" id="SM00448">
    <property type="entry name" value="REC"/>
    <property type="match status" value="1"/>
</dbReference>
<dbReference type="InterPro" id="IPR001789">
    <property type="entry name" value="Sig_transdc_resp-reg_receiver"/>
</dbReference>
<sequence>MSDCKAKILLLEDDASLGLLLSEELELDGYSVSRVGTVQEACRMLNAETPDLVVSDLRLPDGGGLELLKTAQTEGHSLPFIIITAFGTVDQAVEALKAGADDFLTKPLSTDHLRLKIRRLLTQADLTRQLQQFLAHTDTEESLGLIGEHASMVKLRSEIRQIARSEAAVLICGESGTGKELVARAIHRASERSSGSFVAVNCAGIPGELMESEFFGHEAGAFTGARQARKGLFSEAHGGTLLLDEIGEMPLALQAKLLRVLQEGMVKPVGSDQEEPVDVRILAATHVDLLKAVREGSFREDLYYRLETLSLRIPALRERGDDVDLLAMHFLREAARRHQRGFLKLSEVSSRTLMDYPFPGNVRELSSAIERAVTFCDGDTIQPDHLPERIRKRQGGATTPKTVHSPNTTIAQWPTLEKLQQDYVREVMQAVNGNKRRAAQILGINRRTLYRWLAAGEYGAETINEDTSSISANTKEPRGEV</sequence>
<evidence type="ECO:0000256" key="5">
    <source>
        <dbReference type="PROSITE-ProRule" id="PRU00169"/>
    </source>
</evidence>
<evidence type="ECO:0000256" key="4">
    <source>
        <dbReference type="ARBA" id="ARBA00023163"/>
    </source>
</evidence>
<dbReference type="PROSITE" id="PS00675">
    <property type="entry name" value="SIGMA54_INTERACT_1"/>
    <property type="match status" value="1"/>
</dbReference>
<keyword evidence="3" id="KW-0805">Transcription regulation</keyword>
<dbReference type="Pfam" id="PF25601">
    <property type="entry name" value="AAA_lid_14"/>
    <property type="match status" value="1"/>
</dbReference>
<gene>
    <name evidence="8" type="ORF">KO508_13080</name>
</gene>
<evidence type="ECO:0000256" key="1">
    <source>
        <dbReference type="ARBA" id="ARBA00022741"/>
    </source>
</evidence>
<dbReference type="InterPro" id="IPR058031">
    <property type="entry name" value="AAA_lid_NorR"/>
</dbReference>
<dbReference type="CDD" id="cd00009">
    <property type="entry name" value="AAA"/>
    <property type="match status" value="1"/>
</dbReference>
<keyword evidence="2" id="KW-0067">ATP-binding</keyword>
<dbReference type="InterPro" id="IPR025943">
    <property type="entry name" value="Sigma_54_int_dom_ATP-bd_2"/>
</dbReference>
<evidence type="ECO:0000313" key="8">
    <source>
        <dbReference type="EMBL" id="MBU2874936.1"/>
    </source>
</evidence>
<evidence type="ECO:0000259" key="7">
    <source>
        <dbReference type="PROSITE" id="PS50110"/>
    </source>
</evidence>
<organism evidence="8 9">
    <name type="scientific">Marinobacter salexigens</name>
    <dbReference type="NCBI Taxonomy" id="1925763"/>
    <lineage>
        <taxon>Bacteria</taxon>
        <taxon>Pseudomonadati</taxon>
        <taxon>Pseudomonadota</taxon>
        <taxon>Gammaproteobacteria</taxon>
        <taxon>Pseudomonadales</taxon>
        <taxon>Marinobacteraceae</taxon>
        <taxon>Marinobacter</taxon>
    </lineage>
</organism>
<feature type="domain" description="Sigma-54 factor interaction" evidence="6">
    <location>
        <begin position="145"/>
        <end position="374"/>
    </location>
</feature>
<dbReference type="PANTHER" id="PTHR32071">
    <property type="entry name" value="TRANSCRIPTIONAL REGULATORY PROTEIN"/>
    <property type="match status" value="1"/>
</dbReference>
<proteinExistence type="predicted"/>
<name>A0ABS6AA86_9GAMM</name>
<evidence type="ECO:0000256" key="2">
    <source>
        <dbReference type="ARBA" id="ARBA00022840"/>
    </source>
</evidence>
<dbReference type="PROSITE" id="PS00676">
    <property type="entry name" value="SIGMA54_INTERACT_2"/>
    <property type="match status" value="1"/>
</dbReference>
<dbReference type="RefSeq" id="WP_216008739.1">
    <property type="nucleotide sequence ID" value="NZ_JAHKPV010000019.1"/>
</dbReference>
<dbReference type="InterPro" id="IPR002078">
    <property type="entry name" value="Sigma_54_int"/>
</dbReference>
<evidence type="ECO:0000259" key="6">
    <source>
        <dbReference type="PROSITE" id="PS50045"/>
    </source>
</evidence>
<dbReference type="SMART" id="SM00382">
    <property type="entry name" value="AAA"/>
    <property type="match status" value="1"/>
</dbReference>
<feature type="modified residue" description="4-aspartylphosphate" evidence="5">
    <location>
        <position position="56"/>
    </location>
</feature>
<dbReference type="InterPro" id="IPR002197">
    <property type="entry name" value="HTH_Fis"/>
</dbReference>
<dbReference type="InterPro" id="IPR025662">
    <property type="entry name" value="Sigma_54_int_dom_ATP-bd_1"/>
</dbReference>
<dbReference type="Pfam" id="PF00072">
    <property type="entry name" value="Response_reg"/>
    <property type="match status" value="1"/>
</dbReference>
<dbReference type="InterPro" id="IPR003593">
    <property type="entry name" value="AAA+_ATPase"/>
</dbReference>
<keyword evidence="4" id="KW-0804">Transcription</keyword>